<reference evidence="2" key="1">
    <citation type="submission" date="2022-06" db="EMBL/GenBank/DDBJ databases">
        <title>Genomic Encyclopedia of Archaeal and Bacterial Type Strains, Phase II (KMG-II): from individual species to whole genera.</title>
        <authorList>
            <person name="Goeker M."/>
        </authorList>
    </citation>
    <scope>NUCLEOTIDE SEQUENCE</scope>
    <source>
        <strain evidence="2">DSM 43935</strain>
    </source>
</reference>
<name>A0AAE3GFW2_9PSEU</name>
<dbReference type="Pfam" id="PF00550">
    <property type="entry name" value="PP-binding"/>
    <property type="match status" value="1"/>
</dbReference>
<dbReference type="SUPFAM" id="SSF47336">
    <property type="entry name" value="ACP-like"/>
    <property type="match status" value="1"/>
</dbReference>
<dbReference type="RefSeq" id="WP_253774422.1">
    <property type="nucleotide sequence ID" value="NZ_JAMTCK010000010.1"/>
</dbReference>
<dbReference type="InterPro" id="IPR036736">
    <property type="entry name" value="ACP-like_sf"/>
</dbReference>
<dbReference type="PROSITE" id="PS50075">
    <property type="entry name" value="CARRIER"/>
    <property type="match status" value="1"/>
</dbReference>
<keyword evidence="3" id="KW-1185">Reference proteome</keyword>
<comment type="caution">
    <text evidence="2">The sequence shown here is derived from an EMBL/GenBank/DDBJ whole genome shotgun (WGS) entry which is preliminary data.</text>
</comment>
<evidence type="ECO:0000313" key="2">
    <source>
        <dbReference type="EMBL" id="MCP2167486.1"/>
    </source>
</evidence>
<feature type="domain" description="Carrier" evidence="1">
    <location>
        <begin position="10"/>
        <end position="87"/>
    </location>
</feature>
<sequence>MTVQKQFDRVTLRQEIQQILISKAGLPPDAFVGNEDKCLEDLGLDSLAAMELQAVVQDQFGVAVPEEALQMTVDEIVAQIEISHSAVN</sequence>
<accession>A0AAE3GFW2</accession>
<protein>
    <submittedName>
        <fullName evidence="2">Acyl carrier protein</fullName>
    </submittedName>
</protein>
<proteinExistence type="predicted"/>
<evidence type="ECO:0000259" key="1">
    <source>
        <dbReference type="PROSITE" id="PS50075"/>
    </source>
</evidence>
<dbReference type="EMBL" id="JAMTCK010000010">
    <property type="protein sequence ID" value="MCP2167486.1"/>
    <property type="molecule type" value="Genomic_DNA"/>
</dbReference>
<dbReference type="AlphaFoldDB" id="A0AAE3GFW2"/>
<dbReference type="Proteomes" id="UP001206128">
    <property type="component" value="Unassembled WGS sequence"/>
</dbReference>
<dbReference type="InterPro" id="IPR009081">
    <property type="entry name" value="PP-bd_ACP"/>
</dbReference>
<dbReference type="Gene3D" id="1.10.1200.10">
    <property type="entry name" value="ACP-like"/>
    <property type="match status" value="1"/>
</dbReference>
<gene>
    <name evidence="2" type="ORF">LX83_004359</name>
</gene>
<organism evidence="2 3">
    <name type="scientific">Goodfellowiella coeruleoviolacea</name>
    <dbReference type="NCBI Taxonomy" id="334858"/>
    <lineage>
        <taxon>Bacteria</taxon>
        <taxon>Bacillati</taxon>
        <taxon>Actinomycetota</taxon>
        <taxon>Actinomycetes</taxon>
        <taxon>Pseudonocardiales</taxon>
        <taxon>Pseudonocardiaceae</taxon>
        <taxon>Goodfellowiella</taxon>
    </lineage>
</organism>
<evidence type="ECO:0000313" key="3">
    <source>
        <dbReference type="Proteomes" id="UP001206128"/>
    </source>
</evidence>